<evidence type="ECO:0000313" key="1">
    <source>
        <dbReference type="EMBL" id="AFH88811.1"/>
    </source>
</evidence>
<accession>I6PE57</accession>
<proteinExistence type="predicted"/>
<dbReference type="InterPro" id="IPR025292">
    <property type="entry name" value="T3SS_LEE_assoc"/>
</dbReference>
<dbReference type="AlphaFoldDB" id="I6PE57"/>
<sequence>MLQLYRYSWQPARYAHPAWLAALGFRPRPDWRYGQRPPLDEGLNQALRQRRGTPPLGQALTPRTRRLARLAPMMTAAALGLGLLVLECSDYLLLPAYRQVIGQWLSEEAVWQLFGLCGGKRGVVWAPDQLVERAISLGAAVLARLAVNEPVLYILMILLPPPERALWPKVPGSALIVLEQVLCPPED</sequence>
<organism evidence="1">
    <name type="scientific">Candidatus Sodalis melophagi</name>
    <dbReference type="NCBI Taxonomy" id="1173031"/>
    <lineage>
        <taxon>Bacteria</taxon>
        <taxon>Pseudomonadati</taxon>
        <taxon>Pseudomonadota</taxon>
        <taxon>Gammaproteobacteria</taxon>
        <taxon>Enterobacterales</taxon>
        <taxon>Bruguierivoracaceae</taxon>
        <taxon>Sodalis</taxon>
    </lineage>
</organism>
<dbReference type="Pfam" id="PF13327">
    <property type="entry name" value="T3SS_LEE_assoc"/>
    <property type="match status" value="1"/>
</dbReference>
<reference evidence="1" key="1">
    <citation type="journal article" date="2012" name="PLoS ONE">
        <title>Candidatus Sodalis melophagi sp. nov.: Phylogenetically Independent Comparative Model to the Tsetse Fly Symbiont Sodalis glossinidius.</title>
        <authorList>
            <person name="Chrudimsky T."/>
            <person name="Husnik F."/>
            <person name="Novakova E."/>
            <person name="Hypsa V."/>
        </authorList>
    </citation>
    <scope>NUCLEOTIDE SEQUENCE</scope>
    <source>
        <strain evidence="1">CZT</strain>
    </source>
</reference>
<protein>
    <submittedName>
        <fullName evidence="1">Putative type III secretion system protein</fullName>
    </submittedName>
</protein>
<dbReference type="EMBL" id="JQ003582">
    <property type="protein sequence ID" value="AFH88811.1"/>
    <property type="molecule type" value="Genomic_DNA"/>
</dbReference>
<name>I6PE57_9GAMM</name>